<feature type="region of interest" description="Disordered" evidence="1">
    <location>
        <begin position="457"/>
        <end position="535"/>
    </location>
</feature>
<feature type="region of interest" description="Disordered" evidence="1">
    <location>
        <begin position="1"/>
        <end position="45"/>
    </location>
</feature>
<keyword evidence="2" id="KW-1133">Transmembrane helix</keyword>
<feature type="domain" description="YdbS-like PH" evidence="3">
    <location>
        <begin position="276"/>
        <end position="348"/>
    </location>
</feature>
<protein>
    <submittedName>
        <fullName evidence="4">PH domain-containing protein</fullName>
    </submittedName>
</protein>
<feature type="transmembrane region" description="Helical" evidence="2">
    <location>
        <begin position="245"/>
        <end position="263"/>
    </location>
</feature>
<evidence type="ECO:0000256" key="2">
    <source>
        <dbReference type="SAM" id="Phobius"/>
    </source>
</evidence>
<name>A0ABS9SZZ5_9ACTN</name>
<evidence type="ECO:0000313" key="4">
    <source>
        <dbReference type="EMBL" id="MCH6161832.1"/>
    </source>
</evidence>
<feature type="transmembrane region" description="Helical" evidence="2">
    <location>
        <begin position="86"/>
        <end position="112"/>
    </location>
</feature>
<evidence type="ECO:0000256" key="1">
    <source>
        <dbReference type="SAM" id="MobiDB-lite"/>
    </source>
</evidence>
<gene>
    <name evidence="4" type="ORF">MMA15_15985</name>
</gene>
<reference evidence="4" key="1">
    <citation type="submission" date="2022-03" db="EMBL/GenBank/DDBJ databases">
        <authorList>
            <person name="Santos J.D.N."/>
            <person name="Kallscheuer N."/>
            <person name="Jogler C."/>
            <person name="Lage O.M."/>
        </authorList>
    </citation>
    <scope>NUCLEOTIDE SEQUENCE</scope>
    <source>
        <strain evidence="4">M600PL45_2</strain>
    </source>
</reference>
<dbReference type="PANTHER" id="PTHR34473:SF2">
    <property type="entry name" value="UPF0699 TRANSMEMBRANE PROTEIN YDBT"/>
    <property type="match status" value="1"/>
</dbReference>
<dbReference type="RefSeq" id="WP_241060478.1">
    <property type="nucleotide sequence ID" value="NZ_JAKWJU010000002.1"/>
</dbReference>
<keyword evidence="2" id="KW-0472">Membrane</keyword>
<feature type="compositionally biased region" description="Basic and acidic residues" evidence="1">
    <location>
        <begin position="457"/>
        <end position="471"/>
    </location>
</feature>
<keyword evidence="2" id="KW-0812">Transmembrane</keyword>
<feature type="compositionally biased region" description="Basic and acidic residues" evidence="1">
    <location>
        <begin position="30"/>
        <end position="45"/>
    </location>
</feature>
<feature type="compositionally biased region" description="Pro residues" evidence="1">
    <location>
        <begin position="18"/>
        <end position="28"/>
    </location>
</feature>
<evidence type="ECO:0000259" key="3">
    <source>
        <dbReference type="Pfam" id="PF03703"/>
    </source>
</evidence>
<keyword evidence="5" id="KW-1185">Reference proteome</keyword>
<sequence length="535" mass="56509">MSGAPRPTSDQEASPGPNTNPDPVPDPDPAADREHAGAHGRAEGKRLHPVTPWRRAWAPVAGLVAFALHDFERIREWYTQLTPGRLLLAFAVLLPLAAGYGFLSWWFTSYLVTDTELRIRTGLVFRRTAHIRLDRVQAVDVGRPLLARVAGVAKLKLDVVGAEAKDELAFLGEREAVALRAELLARAAGIAPEAAPEAGEAPAREMLRVDTRTLVTGLLLMGSGWGALLAAVLVPVVVYAASDSVLGAVAALAPALGGVWAGTGGRLLKEYDWTVAESPDGLRLDHGLLDREHATVPPGRVQSIRITEPLLWRRRGWVRVELEIAGAGKDKGGVLIPVATRDDAAGVLARVLQGVDLAAAAGVAAPVPRRARWCLPLLWRGCGHGTTDAVFVTRSGLVKRRVTLVPHAKVQSVRLVQGPWQRKLRLADVAVDHGANGWTAARLRDADEAYALVHAQAERSRTGRREARPDRWMTGGAGAGATDGDAPGAAGGETPDAAEGETDGDAPGASAAKAGRSPKPPATAAIEDEDPSAEG</sequence>
<comment type="caution">
    <text evidence="4">The sequence shown here is derived from an EMBL/GenBank/DDBJ whole genome shotgun (WGS) entry which is preliminary data.</text>
</comment>
<feature type="domain" description="YdbS-like PH" evidence="3">
    <location>
        <begin position="379"/>
        <end position="451"/>
    </location>
</feature>
<feature type="transmembrane region" description="Helical" evidence="2">
    <location>
        <begin position="214"/>
        <end position="239"/>
    </location>
</feature>
<proteinExistence type="predicted"/>
<dbReference type="EMBL" id="JAKWJU010000002">
    <property type="protein sequence ID" value="MCH6161832.1"/>
    <property type="molecule type" value="Genomic_DNA"/>
</dbReference>
<reference evidence="4" key="2">
    <citation type="journal article" date="2023" name="Int. J. Syst. Evol. Microbiol.">
        <title>Streptomyces marispadix sp. nov., isolated from marine beach sediment of the Northern Coast of Portugal.</title>
        <authorList>
            <person name="dos Santos J.D.N."/>
            <person name="Vitorino I.R."/>
            <person name="Kallscheuer N."/>
            <person name="Srivastava A."/>
            <person name="Krautwurst S."/>
            <person name="Marz M."/>
            <person name="Jogler C."/>
            <person name="Lobo Da Cunha A."/>
            <person name="Catita J."/>
            <person name="Goncalves H."/>
            <person name="Gonzalez I."/>
            <person name="Reyes F."/>
            <person name="Lage O.M."/>
        </authorList>
    </citation>
    <scope>NUCLEOTIDE SEQUENCE</scope>
    <source>
        <strain evidence="4">M600PL45_2</strain>
    </source>
</reference>
<feature type="domain" description="YdbS-like PH" evidence="3">
    <location>
        <begin position="105"/>
        <end position="182"/>
    </location>
</feature>
<organism evidence="4 5">
    <name type="scientific">Streptomyces marispadix</name>
    <dbReference type="NCBI Taxonomy" id="2922868"/>
    <lineage>
        <taxon>Bacteria</taxon>
        <taxon>Bacillati</taxon>
        <taxon>Actinomycetota</taxon>
        <taxon>Actinomycetes</taxon>
        <taxon>Kitasatosporales</taxon>
        <taxon>Streptomycetaceae</taxon>
        <taxon>Streptomyces</taxon>
    </lineage>
</organism>
<dbReference type="PANTHER" id="PTHR34473">
    <property type="entry name" value="UPF0699 TRANSMEMBRANE PROTEIN YDBS"/>
    <property type="match status" value="1"/>
</dbReference>
<feature type="compositionally biased region" description="Low complexity" evidence="1">
    <location>
        <begin position="482"/>
        <end position="495"/>
    </location>
</feature>
<dbReference type="InterPro" id="IPR005182">
    <property type="entry name" value="YdbS-like_PH"/>
</dbReference>
<evidence type="ECO:0000313" key="5">
    <source>
        <dbReference type="Proteomes" id="UP001166784"/>
    </source>
</evidence>
<dbReference type="Proteomes" id="UP001166784">
    <property type="component" value="Unassembled WGS sequence"/>
</dbReference>
<feature type="compositionally biased region" description="Acidic residues" evidence="1">
    <location>
        <begin position="526"/>
        <end position="535"/>
    </location>
</feature>
<accession>A0ABS9SZZ5</accession>
<dbReference type="Pfam" id="PF03703">
    <property type="entry name" value="bPH_2"/>
    <property type="match status" value="3"/>
</dbReference>